<dbReference type="AlphaFoldDB" id="A0A7G5IEV7"/>
<keyword evidence="2" id="KW-1185">Reference proteome</keyword>
<reference evidence="1 2" key="1">
    <citation type="submission" date="2020-07" db="EMBL/GenBank/DDBJ databases">
        <title>Complete genome sequence for Sandaracinobacter sp. M6.</title>
        <authorList>
            <person name="Tang Y."/>
            <person name="Liu Q."/>
            <person name="Guo Z."/>
            <person name="Lei P."/>
            <person name="Huang B."/>
        </authorList>
    </citation>
    <scope>NUCLEOTIDE SEQUENCE [LARGE SCALE GENOMIC DNA]</scope>
    <source>
        <strain evidence="1 2">M6</strain>
    </source>
</reference>
<evidence type="ECO:0000313" key="2">
    <source>
        <dbReference type="Proteomes" id="UP000515292"/>
    </source>
</evidence>
<accession>A0A7G5IEV7</accession>
<dbReference type="RefSeq" id="WP_182294745.1">
    <property type="nucleotide sequence ID" value="NZ_CP059851.1"/>
</dbReference>
<proteinExistence type="predicted"/>
<sequence>MPLILQEPPAQALAAIDAAVPKLTRLAPVQPDSGPAVVANPRVELRGAAIARGVTAFARARATGIFRDRARAEVAVRASAATPVAAPVHVLGLDELSRGGDLRASRPKLWTHFLNDGEDRPAAVADVDAANFRFASVEEGASVVSLGGRVRALASEEANAPDRELAMIRVPALHLTAIWLKGRAGPQDDVVIPNDGPIAPLEPGRRYALQEFMDIVKPMAAARIAMTTGDLGG</sequence>
<dbReference type="KEGG" id="sand:H3309_10940"/>
<dbReference type="EMBL" id="CP059851">
    <property type="protein sequence ID" value="QMW21899.1"/>
    <property type="molecule type" value="Genomic_DNA"/>
</dbReference>
<organism evidence="1 2">
    <name type="scientific">Sandaracinobacteroides saxicola</name>
    <dbReference type="NCBI Taxonomy" id="2759707"/>
    <lineage>
        <taxon>Bacteria</taxon>
        <taxon>Pseudomonadati</taxon>
        <taxon>Pseudomonadota</taxon>
        <taxon>Alphaproteobacteria</taxon>
        <taxon>Sphingomonadales</taxon>
        <taxon>Sphingosinicellaceae</taxon>
        <taxon>Sandaracinobacteroides</taxon>
    </lineage>
</organism>
<evidence type="ECO:0000313" key="1">
    <source>
        <dbReference type="EMBL" id="QMW21899.1"/>
    </source>
</evidence>
<gene>
    <name evidence="1" type="ORF">H3309_10940</name>
</gene>
<dbReference type="Proteomes" id="UP000515292">
    <property type="component" value="Chromosome"/>
</dbReference>
<name>A0A7G5IEV7_9SPHN</name>
<protein>
    <submittedName>
        <fullName evidence="1">Uncharacterized protein</fullName>
    </submittedName>
</protein>